<keyword evidence="3" id="KW-0067">ATP-binding</keyword>
<dbReference type="OrthoDB" id="3415124at2"/>
<keyword evidence="3" id="KW-0378">Hydrolase</keyword>
<evidence type="ECO:0000256" key="1">
    <source>
        <dbReference type="SAM" id="MobiDB-lite"/>
    </source>
</evidence>
<dbReference type="GO" id="GO:0004386">
    <property type="term" value="F:helicase activity"/>
    <property type="evidence" value="ECO:0007669"/>
    <property type="project" value="UniProtKB-KW"/>
</dbReference>
<dbReference type="EMBL" id="FNDT01000005">
    <property type="protein sequence ID" value="SDI05906.1"/>
    <property type="molecule type" value="Genomic_DNA"/>
</dbReference>
<dbReference type="AlphaFoldDB" id="A0A1G8HGW9"/>
<accession>A0A1G8HGW9</accession>
<organism evidence="3 4">
    <name type="scientific">Arthrobacter subterraneus</name>
    <dbReference type="NCBI Taxonomy" id="335973"/>
    <lineage>
        <taxon>Bacteria</taxon>
        <taxon>Bacillati</taxon>
        <taxon>Actinomycetota</taxon>
        <taxon>Actinomycetes</taxon>
        <taxon>Micrococcales</taxon>
        <taxon>Micrococcaceae</taxon>
        <taxon>Arthrobacter</taxon>
    </lineage>
</organism>
<dbReference type="InterPro" id="IPR032830">
    <property type="entry name" value="XPB/Ssl2_N"/>
</dbReference>
<dbReference type="Pfam" id="PF13625">
    <property type="entry name" value="Helicase_C_3"/>
    <property type="match status" value="1"/>
</dbReference>
<sequence length="795" mass="83999">MSAIRALAEDLASRSDAELRKLMAARPDVVLPPVPDFAALAARASTRVSVQRALEGLNAPQLMVLEAVALTTDLDGPAGSTSTTLKRAIASMTAKALEPYLSQLHGLALLRTGPVVKSRPSFFPLETLHDALGPYPAGLGRPMAALARQYPGYVERIRSGLELLQAAGVPGPTDNSGTDSDAEALAAVLESSWPRILETAPERTWDLVRKLSVSPVGSAKSGPPGTSAPLDWLLDRGLLIRLDANHVELPREVGIAARGGLIIPSLPVSPPVPQLTSVRISLRDNAAFGAIAETLRILTELLGSVQASPVATLRTGGVGVREIRRLAEALRIDRAQVGWLLELAALARLIVLDPDSSRWMAAADGSWHLAERDEQWSRLVRTWLDSERAPSLVGGQLSTGGAVNALSSEATRTDAPAVRRRILSAATALSAEATHDDGRACVLDAPSLIERLTWHQPRLRRRFTRLVPGMIDEMGHLGLLGSGALTELGAAIAGDRFDDAEALLRDALPEPLTHFMLQADLTAVAPGYLEPHVARELSLLASAEGQGPATVYRFSAQSVRGALDEGQDAAGILSFLERHSATEVPQPLRYLVEDTASRYGSLRVGPAFSYVRSDDDDALTALLADPGAAALGLVRLAPTVVAAQATPSELAAALRELGYSPALEGGAAPRQGARAGTGSAPSSSAVRTNPWVLTEDDVEAQMGVLRGSARPGPGAGAESEAMIGLETLRTAIRTKRAVRMGFADSAGNSTRQVFVPLSVHAGRVRVFDPEKETERVISVHRIMDVETVEGASTDA</sequence>
<evidence type="ECO:0000313" key="3">
    <source>
        <dbReference type="EMBL" id="SDI05906.1"/>
    </source>
</evidence>
<evidence type="ECO:0000313" key="4">
    <source>
        <dbReference type="Proteomes" id="UP000199258"/>
    </source>
</evidence>
<reference evidence="3 4" key="1">
    <citation type="submission" date="2016-10" db="EMBL/GenBank/DDBJ databases">
        <authorList>
            <person name="de Groot N.N."/>
        </authorList>
    </citation>
    <scope>NUCLEOTIDE SEQUENCE [LARGE SCALE GENOMIC DNA]</scope>
    <source>
        <strain evidence="3 4">NP_1H</strain>
    </source>
</reference>
<protein>
    <submittedName>
        <fullName evidence="3">Helicase conserved C-terminal domain-containing protein</fullName>
    </submittedName>
</protein>
<keyword evidence="3" id="KW-0547">Nucleotide-binding</keyword>
<keyword evidence="4" id="KW-1185">Reference proteome</keyword>
<name>A0A1G8HGW9_9MICC</name>
<dbReference type="STRING" id="335973.SAMN04488693_105201"/>
<evidence type="ECO:0000259" key="2">
    <source>
        <dbReference type="Pfam" id="PF13625"/>
    </source>
</evidence>
<feature type="domain" description="Helicase XPB/Ssl2 N-terminal" evidence="2">
    <location>
        <begin position="516"/>
        <end position="637"/>
    </location>
</feature>
<proteinExistence type="predicted"/>
<feature type="compositionally biased region" description="Low complexity" evidence="1">
    <location>
        <begin position="665"/>
        <end position="678"/>
    </location>
</feature>
<dbReference type="Proteomes" id="UP000199258">
    <property type="component" value="Unassembled WGS sequence"/>
</dbReference>
<gene>
    <name evidence="3" type="ORF">SAMN04488693_105201</name>
</gene>
<keyword evidence="3" id="KW-0347">Helicase</keyword>
<dbReference type="RefSeq" id="WP_090585822.1">
    <property type="nucleotide sequence ID" value="NZ_FNDT01000005.1"/>
</dbReference>
<feature type="region of interest" description="Disordered" evidence="1">
    <location>
        <begin position="665"/>
        <end position="687"/>
    </location>
</feature>